<dbReference type="EMBL" id="CP093313">
    <property type="protein sequence ID" value="UWZ82669.1"/>
    <property type="molecule type" value="Genomic_DNA"/>
</dbReference>
<dbReference type="Pfam" id="PF00263">
    <property type="entry name" value="Secretin"/>
    <property type="match status" value="1"/>
</dbReference>
<feature type="region of interest" description="Disordered" evidence="6">
    <location>
        <begin position="26"/>
        <end position="57"/>
    </location>
</feature>
<evidence type="ECO:0000256" key="2">
    <source>
        <dbReference type="ARBA" id="ARBA00022729"/>
    </source>
</evidence>
<dbReference type="PANTHER" id="PTHR30332:SF24">
    <property type="entry name" value="SECRETIN GSPD-RELATED"/>
    <property type="match status" value="1"/>
</dbReference>
<proteinExistence type="inferred from homology"/>
<protein>
    <recommendedName>
        <fullName evidence="8">Type II/III secretion system secretin-like domain-containing protein</fullName>
    </recommendedName>
</protein>
<keyword evidence="2 7" id="KW-0732">Signal</keyword>
<feature type="chain" id="PRO_5039927129" description="Type II/III secretion system secretin-like domain-containing protein" evidence="7">
    <location>
        <begin position="27"/>
        <end position="644"/>
    </location>
</feature>
<dbReference type="RefSeq" id="WP_260791856.1">
    <property type="nucleotide sequence ID" value="NZ_CP093313.1"/>
</dbReference>
<evidence type="ECO:0000259" key="8">
    <source>
        <dbReference type="Pfam" id="PF00263"/>
    </source>
</evidence>
<name>A0A9J7BNC2_9BACT</name>
<dbReference type="InterPro" id="IPR011990">
    <property type="entry name" value="TPR-like_helical_dom_sf"/>
</dbReference>
<feature type="signal peptide" evidence="7">
    <location>
        <begin position="1"/>
        <end position="26"/>
    </location>
</feature>
<dbReference type="Proteomes" id="UP001059380">
    <property type="component" value="Chromosome"/>
</dbReference>
<organism evidence="9 10">
    <name type="scientific">Occallatibacter riparius</name>
    <dbReference type="NCBI Taxonomy" id="1002689"/>
    <lineage>
        <taxon>Bacteria</taxon>
        <taxon>Pseudomonadati</taxon>
        <taxon>Acidobacteriota</taxon>
        <taxon>Terriglobia</taxon>
        <taxon>Terriglobales</taxon>
        <taxon>Acidobacteriaceae</taxon>
        <taxon>Occallatibacter</taxon>
    </lineage>
</organism>
<feature type="domain" description="Type II/III secretion system secretin-like" evidence="8">
    <location>
        <begin position="505"/>
        <end position="624"/>
    </location>
</feature>
<evidence type="ECO:0000256" key="7">
    <source>
        <dbReference type="SAM" id="SignalP"/>
    </source>
</evidence>
<dbReference type="InterPro" id="IPR004846">
    <property type="entry name" value="T2SS/T3SS_dom"/>
</dbReference>
<dbReference type="AlphaFoldDB" id="A0A9J7BNC2"/>
<feature type="compositionally biased region" description="Polar residues" evidence="6">
    <location>
        <begin position="46"/>
        <end position="55"/>
    </location>
</feature>
<keyword evidence="10" id="KW-1185">Reference proteome</keyword>
<dbReference type="Gene3D" id="1.25.40.10">
    <property type="entry name" value="Tetratricopeptide repeat domain"/>
    <property type="match status" value="1"/>
</dbReference>
<dbReference type="GO" id="GO:0016020">
    <property type="term" value="C:membrane"/>
    <property type="evidence" value="ECO:0007669"/>
    <property type="project" value="UniProtKB-SubCell"/>
</dbReference>
<dbReference type="InterPro" id="IPR019734">
    <property type="entry name" value="TPR_rpt"/>
</dbReference>
<comment type="subcellular location">
    <subcellularLocation>
        <location evidence="1">Membrane</location>
    </subcellularLocation>
</comment>
<dbReference type="GO" id="GO:0015627">
    <property type="term" value="C:type II protein secretion system complex"/>
    <property type="evidence" value="ECO:0007669"/>
    <property type="project" value="TreeGrafter"/>
</dbReference>
<evidence type="ECO:0000256" key="5">
    <source>
        <dbReference type="RuleBase" id="RU004003"/>
    </source>
</evidence>
<feature type="repeat" description="TPR" evidence="4">
    <location>
        <begin position="61"/>
        <end position="94"/>
    </location>
</feature>
<dbReference type="KEGG" id="orp:MOP44_19115"/>
<feature type="compositionally biased region" description="Low complexity" evidence="6">
    <location>
        <begin position="26"/>
        <end position="42"/>
    </location>
</feature>
<dbReference type="PANTHER" id="PTHR30332">
    <property type="entry name" value="PROBABLE GENERAL SECRETION PATHWAY PROTEIN D"/>
    <property type="match status" value="1"/>
</dbReference>
<keyword evidence="3" id="KW-0472">Membrane</keyword>
<evidence type="ECO:0000313" key="10">
    <source>
        <dbReference type="Proteomes" id="UP001059380"/>
    </source>
</evidence>
<evidence type="ECO:0000256" key="4">
    <source>
        <dbReference type="PROSITE-ProRule" id="PRU00339"/>
    </source>
</evidence>
<evidence type="ECO:0000313" key="9">
    <source>
        <dbReference type="EMBL" id="UWZ82669.1"/>
    </source>
</evidence>
<evidence type="ECO:0000256" key="1">
    <source>
        <dbReference type="ARBA" id="ARBA00004370"/>
    </source>
</evidence>
<sequence>MNQPRFSTLQRFVSLVLVAALTSAQAQSPAPATPADAASKPAETQPAKNTKLPTTSERRRATKLYMQAASLYEAQQFEKAMELNRQAAELDPTNPNYALAAEVARSHAVTALIQESTKNQIRGDFAASRAALERAQQLDPQNTGVADRMRGLADAAIRQPTALELASRAPALGGPIEILPKPGTQSFHLHSSARQVIQQVFTAYGINATIDSTVRSDRVRFDIDDVDFTQASRALMLMSNSFYVPIDMHRVLVARNTVANRMQYERNAVDTVYLSGMSTNDMTEIGNIARNVFDVRQLNVDQSAATIVLRGPTDTLNAFNATFDNLSEGRSEVLLDVRMIQLAHNRGLNTGIQPMQTLTAFNVTSEVQSIFQQNQALIQQIIASGLASPGDTLAILAILIASGAVSSSIFQNGFFVFGGGLTLTGVTPGTIATVNLSLNSSESRALQSSTLRLEDGEEGTLKSGTRYPIMTSTFSNLGIAGSGLAGVTLPGTSGGLNSLLANFTGGASNIPQFQYEDLGLTLKARPRVLRSGDVAMTLDMKITALAGSAINNVPILANRSYTGAVTVPVNQGVVLAAEIDRTESRAISGWPGLSEIPGLNNVTQKNDQVNSATLLIIITPHVLRSPHAAGHTPMYRVERTQGNR</sequence>
<accession>A0A9J7BNC2</accession>
<gene>
    <name evidence="9" type="ORF">MOP44_19115</name>
</gene>
<dbReference type="SUPFAM" id="SSF48452">
    <property type="entry name" value="TPR-like"/>
    <property type="match status" value="1"/>
</dbReference>
<dbReference type="InterPro" id="IPR050810">
    <property type="entry name" value="Bact_Secretion_Sys_Channel"/>
</dbReference>
<dbReference type="GO" id="GO:0009306">
    <property type="term" value="P:protein secretion"/>
    <property type="evidence" value="ECO:0007669"/>
    <property type="project" value="InterPro"/>
</dbReference>
<evidence type="ECO:0000256" key="6">
    <source>
        <dbReference type="SAM" id="MobiDB-lite"/>
    </source>
</evidence>
<comment type="similarity">
    <text evidence="5">Belongs to the bacterial secretin family.</text>
</comment>
<keyword evidence="4" id="KW-0802">TPR repeat</keyword>
<dbReference type="PROSITE" id="PS50005">
    <property type="entry name" value="TPR"/>
    <property type="match status" value="1"/>
</dbReference>
<reference evidence="9" key="1">
    <citation type="submission" date="2021-04" db="EMBL/GenBank/DDBJ databases">
        <title>Phylogenetic analysis of Acidobacteriaceae.</title>
        <authorList>
            <person name="Qiu L."/>
            <person name="Zhang Q."/>
        </authorList>
    </citation>
    <scope>NUCLEOTIDE SEQUENCE</scope>
    <source>
        <strain evidence="9">DSM 25168</strain>
    </source>
</reference>
<evidence type="ECO:0000256" key="3">
    <source>
        <dbReference type="ARBA" id="ARBA00023136"/>
    </source>
</evidence>